<evidence type="ECO:0000256" key="2">
    <source>
        <dbReference type="SAM" id="Phobius"/>
    </source>
</evidence>
<evidence type="ECO:0000313" key="4">
    <source>
        <dbReference type="Proteomes" id="UP000199377"/>
    </source>
</evidence>
<feature type="region of interest" description="Disordered" evidence="1">
    <location>
        <begin position="1"/>
        <end position="68"/>
    </location>
</feature>
<dbReference type="OrthoDB" id="9814843at2"/>
<dbReference type="AlphaFoldDB" id="A0A1I3DYM5"/>
<evidence type="ECO:0000313" key="3">
    <source>
        <dbReference type="EMBL" id="SFH91795.1"/>
    </source>
</evidence>
<dbReference type="EMBL" id="FOQH01000003">
    <property type="protein sequence ID" value="SFH91795.1"/>
    <property type="molecule type" value="Genomic_DNA"/>
</dbReference>
<dbReference type="Proteomes" id="UP000199377">
    <property type="component" value="Unassembled WGS sequence"/>
</dbReference>
<accession>A0A1I3DYM5</accession>
<keyword evidence="2" id="KW-1133">Transmembrane helix</keyword>
<protein>
    <submittedName>
        <fullName evidence="3">Cell division transport system permease protein</fullName>
    </submittedName>
</protein>
<keyword evidence="4" id="KW-1185">Reference proteome</keyword>
<gene>
    <name evidence="3" type="ORF">SAMN05216258_10386</name>
</gene>
<feature type="transmembrane region" description="Helical" evidence="2">
    <location>
        <begin position="240"/>
        <end position="266"/>
    </location>
</feature>
<keyword evidence="3" id="KW-0132">Cell division</keyword>
<feature type="compositionally biased region" description="Basic and acidic residues" evidence="1">
    <location>
        <begin position="15"/>
        <end position="24"/>
    </location>
</feature>
<dbReference type="GO" id="GO:0051301">
    <property type="term" value="P:cell division"/>
    <property type="evidence" value="ECO:0007669"/>
    <property type="project" value="UniProtKB-KW"/>
</dbReference>
<organism evidence="3 4">
    <name type="scientific">Albimonas pacifica</name>
    <dbReference type="NCBI Taxonomy" id="1114924"/>
    <lineage>
        <taxon>Bacteria</taxon>
        <taxon>Pseudomonadati</taxon>
        <taxon>Pseudomonadota</taxon>
        <taxon>Alphaproteobacteria</taxon>
        <taxon>Rhodobacterales</taxon>
        <taxon>Paracoccaceae</taxon>
        <taxon>Albimonas</taxon>
    </lineage>
</organism>
<feature type="transmembrane region" description="Helical" evidence="2">
    <location>
        <begin position="293"/>
        <end position="314"/>
    </location>
</feature>
<dbReference type="STRING" id="1114924.SAMN05216258_10386"/>
<evidence type="ECO:0000256" key="1">
    <source>
        <dbReference type="SAM" id="MobiDB-lite"/>
    </source>
</evidence>
<reference evidence="3 4" key="1">
    <citation type="submission" date="2016-10" db="EMBL/GenBank/DDBJ databases">
        <authorList>
            <person name="de Groot N.N."/>
        </authorList>
    </citation>
    <scope>NUCLEOTIDE SEQUENCE [LARGE SCALE GENOMIC DNA]</scope>
    <source>
        <strain evidence="3 4">CGMCC 1.11030</strain>
    </source>
</reference>
<keyword evidence="2" id="KW-0812">Transmembrane</keyword>
<name>A0A1I3DYM5_9RHOB</name>
<sequence length="368" mass="38176">MTPPEPKPARRRRAKAEPAEEAPPKPRRTRRAKTRPEEAAPPPEAETKAEAETDAPAPKAPGGPVLLSRAVSATRRAIRRAWVERRTPPLAPRSGGLGTTGVLCALVAALALAAGVAGERLARAWTAEFGAAATLVALGPPEAAARDFRAALVVLETTPGIADLRVLEAPERRALLAPWLGPNQAAPSEPPPMAAMRLVDGGPDPEMLALRLAEEAPGAVFDDHSGWRGPLLSAAGDARLIGWGAAALAGALGMALCARIAGGWTARGREAQRLLRRMGATRARLRRAWAGRAAWRTFWAAGLGAALAAAALAAPELLDGPAARVPIAPSGWDWLALAAPAPLFALAAWAGARLALRPALRGDAEAGR</sequence>
<dbReference type="RefSeq" id="WP_092858892.1">
    <property type="nucleotide sequence ID" value="NZ_FOQH01000003.1"/>
</dbReference>
<keyword evidence="2" id="KW-0472">Membrane</keyword>
<feature type="transmembrane region" description="Helical" evidence="2">
    <location>
        <begin position="334"/>
        <end position="352"/>
    </location>
</feature>
<keyword evidence="3" id="KW-0131">Cell cycle</keyword>
<proteinExistence type="predicted"/>